<evidence type="ECO:0000313" key="1">
    <source>
        <dbReference type="EMBL" id="KAF8472943.1"/>
    </source>
</evidence>
<reference evidence="1" key="1">
    <citation type="submission" date="2019-10" db="EMBL/GenBank/DDBJ databases">
        <authorList>
            <consortium name="DOE Joint Genome Institute"/>
            <person name="Kuo A."/>
            <person name="Miyauchi S."/>
            <person name="Kiss E."/>
            <person name="Drula E."/>
            <person name="Kohler A."/>
            <person name="Sanchez-Garcia M."/>
            <person name="Andreopoulos B."/>
            <person name="Barry K.W."/>
            <person name="Bonito G."/>
            <person name="Buee M."/>
            <person name="Carver A."/>
            <person name="Chen C."/>
            <person name="Cichocki N."/>
            <person name="Clum A."/>
            <person name="Culley D."/>
            <person name="Crous P.W."/>
            <person name="Fauchery L."/>
            <person name="Girlanda M."/>
            <person name="Hayes R."/>
            <person name="Keri Z."/>
            <person name="LaButti K."/>
            <person name="Lipzen A."/>
            <person name="Lombard V."/>
            <person name="Magnuson J."/>
            <person name="Maillard F."/>
            <person name="Morin E."/>
            <person name="Murat C."/>
            <person name="Nolan M."/>
            <person name="Ohm R."/>
            <person name="Pangilinan J."/>
            <person name="Pereira M."/>
            <person name="Perotto S."/>
            <person name="Peter M."/>
            <person name="Riley R."/>
            <person name="Sitrit Y."/>
            <person name="Stielow B."/>
            <person name="Szollosi G."/>
            <person name="Zifcakova L."/>
            <person name="Stursova M."/>
            <person name="Spatafora J.W."/>
            <person name="Tedersoo L."/>
            <person name="Vaario L.-M."/>
            <person name="Yamada A."/>
            <person name="Yan M."/>
            <person name="Wang P."/>
            <person name="Xu J."/>
            <person name="Bruns T."/>
            <person name="Baldrian P."/>
            <person name="Vilgalys R."/>
            <person name="Henrissat B."/>
            <person name="Grigoriev I.V."/>
            <person name="Hibbett D."/>
            <person name="Nagy L.G."/>
            <person name="Martin F.M."/>
        </authorList>
    </citation>
    <scope>NUCLEOTIDE SEQUENCE</scope>
    <source>
        <strain evidence="1">Prilba</strain>
    </source>
</reference>
<accession>A0A9P5K004</accession>
<reference evidence="1" key="2">
    <citation type="journal article" date="2020" name="Nat. Commun.">
        <title>Large-scale genome sequencing of mycorrhizal fungi provides insights into the early evolution of symbiotic traits.</title>
        <authorList>
            <person name="Miyauchi S."/>
            <person name="Kiss E."/>
            <person name="Kuo A."/>
            <person name="Drula E."/>
            <person name="Kohler A."/>
            <person name="Sanchez-Garcia M."/>
            <person name="Morin E."/>
            <person name="Andreopoulos B."/>
            <person name="Barry K.W."/>
            <person name="Bonito G."/>
            <person name="Buee M."/>
            <person name="Carver A."/>
            <person name="Chen C."/>
            <person name="Cichocki N."/>
            <person name="Clum A."/>
            <person name="Culley D."/>
            <person name="Crous P.W."/>
            <person name="Fauchery L."/>
            <person name="Girlanda M."/>
            <person name="Hayes R.D."/>
            <person name="Keri Z."/>
            <person name="LaButti K."/>
            <person name="Lipzen A."/>
            <person name="Lombard V."/>
            <person name="Magnuson J."/>
            <person name="Maillard F."/>
            <person name="Murat C."/>
            <person name="Nolan M."/>
            <person name="Ohm R.A."/>
            <person name="Pangilinan J."/>
            <person name="Pereira M.F."/>
            <person name="Perotto S."/>
            <person name="Peter M."/>
            <person name="Pfister S."/>
            <person name="Riley R."/>
            <person name="Sitrit Y."/>
            <person name="Stielow J.B."/>
            <person name="Szollosi G."/>
            <person name="Zifcakova L."/>
            <person name="Stursova M."/>
            <person name="Spatafora J.W."/>
            <person name="Tedersoo L."/>
            <person name="Vaario L.M."/>
            <person name="Yamada A."/>
            <person name="Yan M."/>
            <person name="Wang P."/>
            <person name="Xu J."/>
            <person name="Bruns T."/>
            <person name="Baldrian P."/>
            <person name="Vilgalys R."/>
            <person name="Dunand C."/>
            <person name="Henrissat B."/>
            <person name="Grigoriev I.V."/>
            <person name="Hibbett D."/>
            <person name="Nagy L.G."/>
            <person name="Martin F.M."/>
        </authorList>
    </citation>
    <scope>NUCLEOTIDE SEQUENCE</scope>
    <source>
        <strain evidence="1">Prilba</strain>
    </source>
</reference>
<sequence length="184" mass="20261">MNYTRPANVCLYPQPGLVHTQYSPGMSYLASSTSSLQSTGTIGQGAIRGKSQWQRYASFSYRLVNKHDPRTTVHILHRSTSSTMIHCLTSFISIDRPSLTGTRLMVTVSWGGGDGDVNDGGSNLPKFARDGETSFLSHHPTWIFASSVHMACPLQTCWQIHLPFLSSSITQAQIGTSLPKMKRE</sequence>
<comment type="caution">
    <text evidence="1">The sequence shown here is derived from an EMBL/GenBank/DDBJ whole genome shotgun (WGS) entry which is preliminary data.</text>
</comment>
<keyword evidence="2" id="KW-1185">Reference proteome</keyword>
<dbReference type="OrthoDB" id="10652442at2759"/>
<name>A0A9P5K004_9AGAM</name>
<organism evidence="1 2">
    <name type="scientific">Russula ochroleuca</name>
    <dbReference type="NCBI Taxonomy" id="152965"/>
    <lineage>
        <taxon>Eukaryota</taxon>
        <taxon>Fungi</taxon>
        <taxon>Dikarya</taxon>
        <taxon>Basidiomycota</taxon>
        <taxon>Agaricomycotina</taxon>
        <taxon>Agaricomycetes</taxon>
        <taxon>Russulales</taxon>
        <taxon>Russulaceae</taxon>
        <taxon>Russula</taxon>
    </lineage>
</organism>
<protein>
    <submittedName>
        <fullName evidence="1">Uncharacterized protein</fullName>
    </submittedName>
</protein>
<dbReference type="AlphaFoldDB" id="A0A9P5K004"/>
<gene>
    <name evidence="1" type="ORF">DFH94DRAFT_764761</name>
</gene>
<evidence type="ECO:0000313" key="2">
    <source>
        <dbReference type="Proteomes" id="UP000759537"/>
    </source>
</evidence>
<proteinExistence type="predicted"/>
<dbReference type="EMBL" id="WHVB01000019">
    <property type="protein sequence ID" value="KAF8472943.1"/>
    <property type="molecule type" value="Genomic_DNA"/>
</dbReference>
<dbReference type="Proteomes" id="UP000759537">
    <property type="component" value="Unassembled WGS sequence"/>
</dbReference>